<dbReference type="InterPro" id="IPR027368">
    <property type="entry name" value="MnmE_dom2"/>
</dbReference>
<dbReference type="NCBIfam" id="TIGR00231">
    <property type="entry name" value="small_GTP"/>
    <property type="match status" value="1"/>
</dbReference>
<dbReference type="GO" id="GO:0005829">
    <property type="term" value="C:cytosol"/>
    <property type="evidence" value="ECO:0007669"/>
    <property type="project" value="TreeGrafter"/>
</dbReference>
<dbReference type="GO" id="GO:0046872">
    <property type="term" value="F:metal ion binding"/>
    <property type="evidence" value="ECO:0007669"/>
    <property type="project" value="UniProtKB-KW"/>
</dbReference>
<dbReference type="Gene3D" id="3.40.50.300">
    <property type="entry name" value="P-loop containing nucleotide triphosphate hydrolases"/>
    <property type="match status" value="1"/>
</dbReference>
<dbReference type="NCBIfam" id="TIGR00450">
    <property type="entry name" value="mnmE_trmE_thdF"/>
    <property type="match status" value="1"/>
</dbReference>
<organism evidence="11">
    <name type="scientific">hydrothermal vent metagenome</name>
    <dbReference type="NCBI Taxonomy" id="652676"/>
    <lineage>
        <taxon>unclassified sequences</taxon>
        <taxon>metagenomes</taxon>
        <taxon>ecological metagenomes</taxon>
    </lineage>
</organism>
<evidence type="ECO:0000259" key="10">
    <source>
        <dbReference type="PROSITE" id="PS51709"/>
    </source>
</evidence>
<evidence type="ECO:0000256" key="3">
    <source>
        <dbReference type="ARBA" id="ARBA00022694"/>
    </source>
</evidence>
<dbReference type="EMBL" id="UOGI01000373">
    <property type="protein sequence ID" value="VAX34685.1"/>
    <property type="molecule type" value="Genomic_DNA"/>
</dbReference>
<dbReference type="InterPro" id="IPR005225">
    <property type="entry name" value="Small_GTP-bd"/>
</dbReference>
<accession>A0A3B1DSB6</accession>
<dbReference type="CDD" id="cd04164">
    <property type="entry name" value="trmE"/>
    <property type="match status" value="1"/>
</dbReference>
<dbReference type="SUPFAM" id="SSF52540">
    <property type="entry name" value="P-loop containing nucleoside triphosphate hydrolases"/>
    <property type="match status" value="1"/>
</dbReference>
<sequence>PHSYTREDVVEINCHGGMLPLRKVLELTAKEGARLAEPGEFTFRAFMNGRIDLSQAEATIDLIRAKTDRSRKLAIEQLSGALSEKITSTKNAIVGICAHIEAYIDFPEEELDLQTRDELGRKTDEVILQLRKLSSTYDEARFFREGLSVAIIGRPNVGKSSLLNALIERERAIVTELPGTTRDVIEEGLNINGLPLRIMDTAGIRETHNLAESEGVRRSLLAIDGADLVLAMFDINLPLKAEDFSIIEKIRDRKSIIVLNKADLPHSVGKDLFPEDLPIVRISAKTGDGIDSLKREIEARIFKSGASSDGVMITNLRHKLALDQTMESLSRASGAIKNKMPCEITAFELRDGLDRLGEIAGETTTEDILNRIFSQFCIGK</sequence>
<dbReference type="GO" id="GO:0005525">
    <property type="term" value="F:GTP binding"/>
    <property type="evidence" value="ECO:0007669"/>
    <property type="project" value="UniProtKB-KW"/>
</dbReference>
<evidence type="ECO:0000256" key="5">
    <source>
        <dbReference type="ARBA" id="ARBA00022741"/>
    </source>
</evidence>
<comment type="similarity">
    <text evidence="1">Belongs to the TRAFAC class TrmE-Era-EngA-EngB-Septin-like GTPase superfamily. TrmE GTPase family.</text>
</comment>
<evidence type="ECO:0000256" key="9">
    <source>
        <dbReference type="ARBA" id="ARBA00023134"/>
    </source>
</evidence>
<dbReference type="PANTHER" id="PTHR42714:SF2">
    <property type="entry name" value="TRNA MODIFICATION GTPASE GTPBP3, MITOCHONDRIAL"/>
    <property type="match status" value="1"/>
</dbReference>
<dbReference type="CDD" id="cd14858">
    <property type="entry name" value="TrmE_N"/>
    <property type="match status" value="1"/>
</dbReference>
<dbReference type="PANTHER" id="PTHR42714">
    <property type="entry name" value="TRNA MODIFICATION GTPASE GTPBP3"/>
    <property type="match status" value="1"/>
</dbReference>
<evidence type="ECO:0000256" key="4">
    <source>
        <dbReference type="ARBA" id="ARBA00022723"/>
    </source>
</evidence>
<evidence type="ECO:0000313" key="11">
    <source>
        <dbReference type="EMBL" id="VAX34685.1"/>
    </source>
</evidence>
<dbReference type="SUPFAM" id="SSF116878">
    <property type="entry name" value="TrmE connector domain"/>
    <property type="match status" value="1"/>
</dbReference>
<name>A0A3B1DSB6_9ZZZZ</name>
<dbReference type="Pfam" id="PF12631">
    <property type="entry name" value="MnmE_helical"/>
    <property type="match status" value="1"/>
</dbReference>
<dbReference type="InterPro" id="IPR027266">
    <property type="entry name" value="TrmE/GcvT-like"/>
</dbReference>
<dbReference type="InterPro" id="IPR031168">
    <property type="entry name" value="G_TrmE"/>
</dbReference>
<dbReference type="GO" id="GO:0002098">
    <property type="term" value="P:tRNA wobble uridine modification"/>
    <property type="evidence" value="ECO:0007669"/>
    <property type="project" value="TreeGrafter"/>
</dbReference>
<dbReference type="InterPro" id="IPR027417">
    <property type="entry name" value="P-loop_NTPase"/>
</dbReference>
<protein>
    <submittedName>
        <fullName evidence="11">tRNA-5-carboxymethylaminomethyl-2-thiouridine(34) synthesis protein MnmE</fullName>
    </submittedName>
</protein>
<dbReference type="InterPro" id="IPR025867">
    <property type="entry name" value="MnmE_helical"/>
</dbReference>
<keyword evidence="4" id="KW-0479">Metal-binding</keyword>
<keyword evidence="3" id="KW-0819">tRNA processing</keyword>
<keyword evidence="7" id="KW-0460">Magnesium</keyword>
<feature type="domain" description="TrmE-type G" evidence="10">
    <location>
        <begin position="146"/>
        <end position="302"/>
    </location>
</feature>
<gene>
    <name evidence="11" type="ORF">MNBD_NITROSPIRAE03-280</name>
</gene>
<keyword evidence="8" id="KW-0630">Potassium</keyword>
<dbReference type="InterPro" id="IPR006073">
    <property type="entry name" value="GTP-bd"/>
</dbReference>
<dbReference type="PROSITE" id="PS51709">
    <property type="entry name" value="G_TRME"/>
    <property type="match status" value="1"/>
</dbReference>
<dbReference type="GO" id="GO:0030488">
    <property type="term" value="P:tRNA methylation"/>
    <property type="evidence" value="ECO:0007669"/>
    <property type="project" value="TreeGrafter"/>
</dbReference>
<dbReference type="HAMAP" id="MF_00379">
    <property type="entry name" value="GTPase_MnmE"/>
    <property type="match status" value="1"/>
</dbReference>
<dbReference type="AlphaFoldDB" id="A0A3B1DSB6"/>
<feature type="non-terminal residue" evidence="11">
    <location>
        <position position="1"/>
    </location>
</feature>
<dbReference type="Gene3D" id="1.20.120.430">
    <property type="entry name" value="tRNA modification GTPase MnmE domain 2"/>
    <property type="match status" value="1"/>
</dbReference>
<keyword evidence="5" id="KW-0547">Nucleotide-binding</keyword>
<keyword evidence="2" id="KW-0963">Cytoplasm</keyword>
<evidence type="ECO:0000256" key="6">
    <source>
        <dbReference type="ARBA" id="ARBA00022801"/>
    </source>
</evidence>
<keyword evidence="9" id="KW-0342">GTP-binding</keyword>
<reference evidence="11" key="1">
    <citation type="submission" date="2018-06" db="EMBL/GenBank/DDBJ databases">
        <authorList>
            <person name="Zhirakovskaya E."/>
        </authorList>
    </citation>
    <scope>NUCLEOTIDE SEQUENCE</scope>
</reference>
<evidence type="ECO:0000256" key="2">
    <source>
        <dbReference type="ARBA" id="ARBA00022490"/>
    </source>
</evidence>
<evidence type="ECO:0000256" key="7">
    <source>
        <dbReference type="ARBA" id="ARBA00022842"/>
    </source>
</evidence>
<dbReference type="FunFam" id="3.40.50.300:FF:001376">
    <property type="entry name" value="tRNA modification GTPase MnmE"/>
    <property type="match status" value="1"/>
</dbReference>
<dbReference type="Gene3D" id="3.30.1360.120">
    <property type="entry name" value="Probable tRNA modification gtpase trme, domain 1"/>
    <property type="match status" value="1"/>
</dbReference>
<evidence type="ECO:0000256" key="8">
    <source>
        <dbReference type="ARBA" id="ARBA00022958"/>
    </source>
</evidence>
<dbReference type="Pfam" id="PF10396">
    <property type="entry name" value="TrmE_N"/>
    <property type="match status" value="1"/>
</dbReference>
<dbReference type="Pfam" id="PF01926">
    <property type="entry name" value="MMR_HSR1"/>
    <property type="match status" value="1"/>
</dbReference>
<dbReference type="InterPro" id="IPR018948">
    <property type="entry name" value="GTP-bd_TrmE_N"/>
</dbReference>
<keyword evidence="6" id="KW-0378">Hydrolase</keyword>
<dbReference type="GO" id="GO:0003924">
    <property type="term" value="F:GTPase activity"/>
    <property type="evidence" value="ECO:0007669"/>
    <property type="project" value="InterPro"/>
</dbReference>
<proteinExistence type="inferred from homology"/>
<dbReference type="InterPro" id="IPR004520">
    <property type="entry name" value="GTPase_MnmE"/>
</dbReference>
<evidence type="ECO:0000256" key="1">
    <source>
        <dbReference type="ARBA" id="ARBA00011043"/>
    </source>
</evidence>